<evidence type="ECO:0000313" key="1">
    <source>
        <dbReference type="EMBL" id="OSJ31072.1"/>
    </source>
</evidence>
<reference evidence="1 2" key="1">
    <citation type="submission" date="2017-03" db="EMBL/GenBank/DDBJ databases">
        <title>Whole genome sequences of fourteen strains of Bradyrhizobium canariense and one strain of Bradyrhizobium japonicum isolated from Lupinus (Papilionoideae: Genisteae) species in Algeria.</title>
        <authorList>
            <person name="Crovadore J."/>
            <person name="Chekireb D."/>
            <person name="Brachmann A."/>
            <person name="Chablais R."/>
            <person name="Cochard B."/>
            <person name="Lefort F."/>
        </authorList>
    </citation>
    <scope>NUCLEOTIDE SEQUENCE [LARGE SCALE GENOMIC DNA]</scope>
    <source>
        <strain evidence="1 2">UBMAN05</strain>
    </source>
</reference>
<dbReference type="RefSeq" id="WP_085384054.1">
    <property type="nucleotide sequence ID" value="NZ_NAFJ01000134.1"/>
</dbReference>
<dbReference type="Proteomes" id="UP000193884">
    <property type="component" value="Unassembled WGS sequence"/>
</dbReference>
<sequence length="87" mass="9660">MIFRIEPFACQLDRLTEYFSDYREHFSEDDLRTLALALEGALVDVRAIVLHRMNVRVEISEGVSAQVAAKPQRGLLDGIGKPSGDAA</sequence>
<evidence type="ECO:0000313" key="2">
    <source>
        <dbReference type="Proteomes" id="UP000193884"/>
    </source>
</evidence>
<organism evidence="1 2">
    <name type="scientific">Bradyrhizobium canariense</name>
    <dbReference type="NCBI Taxonomy" id="255045"/>
    <lineage>
        <taxon>Bacteria</taxon>
        <taxon>Pseudomonadati</taxon>
        <taxon>Pseudomonadota</taxon>
        <taxon>Alphaproteobacteria</taxon>
        <taxon>Hyphomicrobiales</taxon>
        <taxon>Nitrobacteraceae</taxon>
        <taxon>Bradyrhizobium</taxon>
    </lineage>
</organism>
<keyword evidence="2" id="KW-1185">Reference proteome</keyword>
<dbReference type="EMBL" id="NAFK01000150">
    <property type="protein sequence ID" value="OSJ31072.1"/>
    <property type="molecule type" value="Genomic_DNA"/>
</dbReference>
<protein>
    <submittedName>
        <fullName evidence="1">Uncharacterized protein</fullName>
    </submittedName>
</protein>
<comment type="caution">
    <text evidence="1">The sequence shown here is derived from an EMBL/GenBank/DDBJ whole genome shotgun (WGS) entry which is preliminary data.</text>
</comment>
<name>A0ABX3X703_9BRAD</name>
<proteinExistence type="predicted"/>
<gene>
    <name evidence="1" type="ORF">BST63_10525</name>
</gene>
<accession>A0ABX3X703</accession>